<feature type="compositionally biased region" description="Low complexity" evidence="13">
    <location>
        <begin position="404"/>
        <end position="416"/>
    </location>
</feature>
<keyword evidence="16" id="KW-1185">Reference proteome</keyword>
<evidence type="ECO:0000256" key="9">
    <source>
        <dbReference type="ARBA" id="ARBA00023136"/>
    </source>
</evidence>
<comment type="caution">
    <text evidence="15">The sequence shown here is derived from an EMBL/GenBank/DDBJ whole genome shotgun (WGS) entry which is preliminary data.</text>
</comment>
<evidence type="ECO:0000256" key="11">
    <source>
        <dbReference type="ARBA" id="ARBA00023264"/>
    </source>
</evidence>
<keyword evidence="12" id="KW-0012">Acyltransferase</keyword>
<evidence type="ECO:0000256" key="10">
    <source>
        <dbReference type="ARBA" id="ARBA00023209"/>
    </source>
</evidence>
<feature type="region of interest" description="Disordered" evidence="13">
    <location>
        <begin position="394"/>
        <end position="428"/>
    </location>
</feature>
<evidence type="ECO:0000313" key="15">
    <source>
        <dbReference type="EMBL" id="GBG30921.1"/>
    </source>
</evidence>
<feature type="transmembrane region" description="Helical" evidence="14">
    <location>
        <begin position="214"/>
        <end position="229"/>
    </location>
</feature>
<feature type="transmembrane region" description="Helical" evidence="14">
    <location>
        <begin position="331"/>
        <end position="356"/>
    </location>
</feature>
<keyword evidence="6 14" id="KW-0812">Transmembrane</keyword>
<evidence type="ECO:0000256" key="2">
    <source>
        <dbReference type="ARBA" id="ARBA00006675"/>
    </source>
</evidence>
<dbReference type="PANTHER" id="PTHR31201:SF1">
    <property type="entry name" value="GLYCEROPHOSPHOCHOLINE ACYLTRANSFERASE 1"/>
    <property type="match status" value="1"/>
</dbReference>
<evidence type="ECO:0000256" key="4">
    <source>
        <dbReference type="ARBA" id="ARBA00022516"/>
    </source>
</evidence>
<reference evidence="15 16" key="1">
    <citation type="submission" date="2017-12" db="EMBL/GenBank/DDBJ databases">
        <title>Sequencing, de novo assembly and annotation of complete genome of a new Thraustochytrid species, strain FCC1311.</title>
        <authorList>
            <person name="Sedici K."/>
            <person name="Godart F."/>
            <person name="Aiese Cigliano R."/>
            <person name="Sanseverino W."/>
            <person name="Barakat M."/>
            <person name="Ortet P."/>
            <person name="Marechal E."/>
            <person name="Cagnac O."/>
            <person name="Amato A."/>
        </authorList>
    </citation>
    <scope>NUCLEOTIDE SEQUENCE [LARGE SCALE GENOMIC DNA]</scope>
</reference>
<keyword evidence="4" id="KW-0444">Lipid biosynthesis</keyword>
<organism evidence="15 16">
    <name type="scientific">Hondaea fermentalgiana</name>
    <dbReference type="NCBI Taxonomy" id="2315210"/>
    <lineage>
        <taxon>Eukaryota</taxon>
        <taxon>Sar</taxon>
        <taxon>Stramenopiles</taxon>
        <taxon>Bigyra</taxon>
        <taxon>Labyrinthulomycetes</taxon>
        <taxon>Thraustochytrida</taxon>
        <taxon>Thraustochytriidae</taxon>
        <taxon>Hondaea</taxon>
    </lineage>
</organism>
<dbReference type="GO" id="GO:0016020">
    <property type="term" value="C:membrane"/>
    <property type="evidence" value="ECO:0007669"/>
    <property type="project" value="UniProtKB-SubCell"/>
</dbReference>
<dbReference type="GO" id="GO:0006656">
    <property type="term" value="P:phosphatidylcholine biosynthetic process"/>
    <property type="evidence" value="ECO:0007669"/>
    <property type="project" value="TreeGrafter"/>
</dbReference>
<keyword evidence="10" id="KW-0594">Phospholipid biosynthesis</keyword>
<comment type="similarity">
    <text evidence="2">Belongs to the GPC1 family.</text>
</comment>
<sequence length="505" mass="58231">MSKARRATDQVLEANRKFMKQVSDLVRGLEETGMGISERAQARMDELRANLNEQQGEVMPRLKSTLSKIEEQRERATPMVRRAITGNEALAVEEWLNKYTVVKTIDKVTYVLSIVFLQSTQYISMRFPEYFRFFFAAATIFLLSTRIYMYGKQNMQYFMYDYCYMTNTLCVINALAQPQNAYFWQVNFVAANGPLLGAIVAWRNSLVFHDVDKVTSFFIHFVPALLTYAERWSIHPTPMCPNGASSCTLSFMTAFVAPFTVYLIWQVAYLFITEYLDRDKFEKDPSLMTSLRWIVRDKKNQVHVLMLTVGRQLGIFEADEELDFKRKPMAVIGLFVVFQLIFTIACFLPTSIMFISQNVHRVFIVVVAIIALWNGAGFLFHVFVKRYEEGLQKKSEASRRKSSRNSMPRRTSSSSGSKRKSKARMKGFCAPPNEAERELLRREKEALEEALLANVPEDDNHDEDQDYVYRQNAKRSERKSAKAATLEPSDDEVADDDDEDDNVSL</sequence>
<dbReference type="AlphaFoldDB" id="A0A2R5GRF1"/>
<evidence type="ECO:0000256" key="13">
    <source>
        <dbReference type="SAM" id="MobiDB-lite"/>
    </source>
</evidence>
<dbReference type="OrthoDB" id="406287at2759"/>
<feature type="compositionally biased region" description="Acidic residues" evidence="13">
    <location>
        <begin position="488"/>
        <end position="505"/>
    </location>
</feature>
<gene>
    <name evidence="15" type="ORF">FCC1311_071422</name>
</gene>
<dbReference type="GO" id="GO:0016746">
    <property type="term" value="F:acyltransferase activity"/>
    <property type="evidence" value="ECO:0007669"/>
    <property type="project" value="UniProtKB-KW"/>
</dbReference>
<evidence type="ECO:0000256" key="3">
    <source>
        <dbReference type="ARBA" id="ARBA00019082"/>
    </source>
</evidence>
<feature type="transmembrane region" description="Helical" evidence="14">
    <location>
        <begin position="130"/>
        <end position="150"/>
    </location>
</feature>
<evidence type="ECO:0000256" key="12">
    <source>
        <dbReference type="ARBA" id="ARBA00023315"/>
    </source>
</evidence>
<dbReference type="PANTHER" id="PTHR31201">
    <property type="entry name" value="OS01G0585100 PROTEIN"/>
    <property type="match status" value="1"/>
</dbReference>
<protein>
    <recommendedName>
        <fullName evidence="3">Glycerophosphocholine acyltransferase 1</fullName>
    </recommendedName>
</protein>
<feature type="transmembrane region" description="Helical" evidence="14">
    <location>
        <begin position="182"/>
        <end position="202"/>
    </location>
</feature>
<dbReference type="Pfam" id="PF10998">
    <property type="entry name" value="DUF2838"/>
    <property type="match status" value="1"/>
</dbReference>
<proteinExistence type="inferred from homology"/>
<accession>A0A2R5GRF1</accession>
<feature type="region of interest" description="Disordered" evidence="13">
    <location>
        <begin position="450"/>
        <end position="505"/>
    </location>
</feature>
<dbReference type="InterPro" id="IPR021261">
    <property type="entry name" value="GPCAT"/>
</dbReference>
<keyword evidence="9 14" id="KW-0472">Membrane</keyword>
<dbReference type="EMBL" id="BEYU01000085">
    <property type="protein sequence ID" value="GBG30921.1"/>
    <property type="molecule type" value="Genomic_DNA"/>
</dbReference>
<dbReference type="Proteomes" id="UP000241890">
    <property type="component" value="Unassembled WGS sequence"/>
</dbReference>
<keyword evidence="8" id="KW-0443">Lipid metabolism</keyword>
<evidence type="ECO:0000256" key="7">
    <source>
        <dbReference type="ARBA" id="ARBA00022989"/>
    </source>
</evidence>
<evidence type="ECO:0000256" key="1">
    <source>
        <dbReference type="ARBA" id="ARBA00004141"/>
    </source>
</evidence>
<dbReference type="InParanoid" id="A0A2R5GRF1"/>
<feature type="transmembrane region" description="Helical" evidence="14">
    <location>
        <begin position="362"/>
        <end position="384"/>
    </location>
</feature>
<evidence type="ECO:0000256" key="8">
    <source>
        <dbReference type="ARBA" id="ARBA00023098"/>
    </source>
</evidence>
<feature type="transmembrane region" description="Helical" evidence="14">
    <location>
        <begin position="249"/>
        <end position="272"/>
    </location>
</feature>
<evidence type="ECO:0000256" key="14">
    <source>
        <dbReference type="SAM" id="Phobius"/>
    </source>
</evidence>
<keyword evidence="11" id="KW-1208">Phospholipid metabolism</keyword>
<keyword evidence="5" id="KW-0808">Transferase</keyword>
<keyword evidence="7 14" id="KW-1133">Transmembrane helix</keyword>
<feature type="compositionally biased region" description="Acidic residues" evidence="13">
    <location>
        <begin position="456"/>
        <end position="466"/>
    </location>
</feature>
<evidence type="ECO:0000256" key="6">
    <source>
        <dbReference type="ARBA" id="ARBA00022692"/>
    </source>
</evidence>
<evidence type="ECO:0000256" key="5">
    <source>
        <dbReference type="ARBA" id="ARBA00022679"/>
    </source>
</evidence>
<evidence type="ECO:0000313" key="16">
    <source>
        <dbReference type="Proteomes" id="UP000241890"/>
    </source>
</evidence>
<name>A0A2R5GRF1_9STRA</name>
<comment type="subcellular location">
    <subcellularLocation>
        <location evidence="1">Membrane</location>
        <topology evidence="1">Multi-pass membrane protein</topology>
    </subcellularLocation>
</comment>